<proteinExistence type="predicted"/>
<name>A0ABP4M0I5_9ACTN</name>
<keyword evidence="4" id="KW-1185">Reference proteome</keyword>
<dbReference type="PANTHER" id="PTHR33231">
    <property type="entry name" value="30S RIBOSOMAL PROTEIN"/>
    <property type="match status" value="1"/>
</dbReference>
<feature type="compositionally biased region" description="Basic and acidic residues" evidence="1">
    <location>
        <begin position="15"/>
        <end position="28"/>
    </location>
</feature>
<organism evidence="3 4">
    <name type="scientific">Dactylosporangium maewongense</name>
    <dbReference type="NCBI Taxonomy" id="634393"/>
    <lineage>
        <taxon>Bacteria</taxon>
        <taxon>Bacillati</taxon>
        <taxon>Actinomycetota</taxon>
        <taxon>Actinomycetes</taxon>
        <taxon>Micromonosporales</taxon>
        <taxon>Micromonosporaceae</taxon>
        <taxon>Dactylosporangium</taxon>
    </lineage>
</organism>
<comment type="caution">
    <text evidence="3">The sequence shown here is derived from an EMBL/GenBank/DDBJ whole genome shotgun (WGS) entry which is preliminary data.</text>
</comment>
<gene>
    <name evidence="3" type="ORF">GCM10009827_061890</name>
</gene>
<accession>A0ABP4M0I5</accession>
<dbReference type="InterPro" id="IPR038416">
    <property type="entry name" value="Ribosom_S30AE_C_sf"/>
</dbReference>
<sequence length="263" mass="28049">MPELDVSVIGPAGDVDVRSRGPVDPDDRDRARAAVAAVVARHRSAGAARLRLTCGPHAGCPAVIQVNLRVGGAPARIQVDGPTLPAAVAAAADRLERQITRLETGWEPWPWPDPQRRTLAVPGPDRITRRKVVPLRPRRACQAGSTLAAMDYDVCLFTELDTGEDAVVYRAGPTGLRVARQHSMRPVTANGTPTPTVNSRRTPVLTPDAAATHLAEGWLPFLFFTDAADGRGALVYRRYDGGVGLLAPGDAARFPTLRARGGE</sequence>
<dbReference type="InterPro" id="IPR050574">
    <property type="entry name" value="HPF/YfiA_ribosome-assoc"/>
</dbReference>
<dbReference type="Pfam" id="PF16321">
    <property type="entry name" value="Ribosom_S30AE_C"/>
    <property type="match status" value="1"/>
</dbReference>
<dbReference type="InterPro" id="IPR032528">
    <property type="entry name" value="Ribosom_S30AE_C"/>
</dbReference>
<evidence type="ECO:0000313" key="4">
    <source>
        <dbReference type="Proteomes" id="UP001501470"/>
    </source>
</evidence>
<evidence type="ECO:0000259" key="2">
    <source>
        <dbReference type="Pfam" id="PF16321"/>
    </source>
</evidence>
<dbReference type="RefSeq" id="WP_344505844.1">
    <property type="nucleotide sequence ID" value="NZ_BAAAQD010000013.1"/>
</dbReference>
<dbReference type="Gene3D" id="3.30.505.50">
    <property type="entry name" value="Sigma 54 modulation/S30EA ribosomal protein, C-terminal domain"/>
    <property type="match status" value="1"/>
</dbReference>
<dbReference type="Proteomes" id="UP001501470">
    <property type="component" value="Unassembled WGS sequence"/>
</dbReference>
<feature type="region of interest" description="Disordered" evidence="1">
    <location>
        <begin position="1"/>
        <end position="28"/>
    </location>
</feature>
<evidence type="ECO:0000313" key="3">
    <source>
        <dbReference type="EMBL" id="GAA1535260.1"/>
    </source>
</evidence>
<dbReference type="PANTHER" id="PTHR33231:SF1">
    <property type="entry name" value="30S RIBOSOMAL PROTEIN"/>
    <property type="match status" value="1"/>
</dbReference>
<reference evidence="4" key="1">
    <citation type="journal article" date="2019" name="Int. J. Syst. Evol. Microbiol.">
        <title>The Global Catalogue of Microorganisms (GCM) 10K type strain sequencing project: providing services to taxonomists for standard genome sequencing and annotation.</title>
        <authorList>
            <consortium name="The Broad Institute Genomics Platform"/>
            <consortium name="The Broad Institute Genome Sequencing Center for Infectious Disease"/>
            <person name="Wu L."/>
            <person name="Ma J."/>
        </authorList>
    </citation>
    <scope>NUCLEOTIDE SEQUENCE [LARGE SCALE GENOMIC DNA]</scope>
    <source>
        <strain evidence="4">JCM 15933</strain>
    </source>
</reference>
<protein>
    <submittedName>
        <fullName evidence="3">Dormancy-associated translation inhibitor</fullName>
    </submittedName>
</protein>
<dbReference type="EMBL" id="BAAAQD010000013">
    <property type="protein sequence ID" value="GAA1535260.1"/>
    <property type="molecule type" value="Genomic_DNA"/>
</dbReference>
<evidence type="ECO:0000256" key="1">
    <source>
        <dbReference type="SAM" id="MobiDB-lite"/>
    </source>
</evidence>
<feature type="domain" description="Sigma 54 modulation/S30EA ribosomal protein C-terminal" evidence="2">
    <location>
        <begin position="125"/>
        <end position="175"/>
    </location>
</feature>